<dbReference type="InterPro" id="IPR006674">
    <property type="entry name" value="HD_domain"/>
</dbReference>
<organism evidence="2 3">
    <name type="scientific">Lentibacillus salicampi</name>
    <dbReference type="NCBI Taxonomy" id="175306"/>
    <lineage>
        <taxon>Bacteria</taxon>
        <taxon>Bacillati</taxon>
        <taxon>Bacillota</taxon>
        <taxon>Bacilli</taxon>
        <taxon>Bacillales</taxon>
        <taxon>Bacillaceae</taxon>
        <taxon>Lentibacillus</taxon>
    </lineage>
</organism>
<reference evidence="2 3" key="1">
    <citation type="submission" date="2019-03" db="EMBL/GenBank/DDBJ databases">
        <title>Genome sequence of Lentibacillus salicampi ATCC BAA-719.</title>
        <authorList>
            <person name="Maclea K.S."/>
            <person name="Simoes Junior M."/>
        </authorList>
    </citation>
    <scope>NUCLEOTIDE SEQUENCE [LARGE SCALE GENOMIC DNA]</scope>
    <source>
        <strain evidence="2 3">ATCC BAA-719</strain>
    </source>
</reference>
<evidence type="ECO:0000259" key="1">
    <source>
        <dbReference type="SMART" id="SM00471"/>
    </source>
</evidence>
<evidence type="ECO:0000313" key="3">
    <source>
        <dbReference type="Proteomes" id="UP000298484"/>
    </source>
</evidence>
<sequence length="199" mass="22607">MNISEKTTAISHYVYRIFNDDASGHDFFHMKRVALMAKDIAIREQADSFVCEAAGWIHDVGDRKLFSDREQALSALDHFLQSIHCTPDEISEIQAASEDISFSKGNIPTTLEGKIVQDADRLDAIGAVGIARTFAYGAVNGQLLWHDSDNNRQHTSIQHFYDKLLRLKDAMNTATGKQVAAKRHQIMESYLQQFFMEWR</sequence>
<dbReference type="Proteomes" id="UP000298484">
    <property type="component" value="Unassembled WGS sequence"/>
</dbReference>
<protein>
    <submittedName>
        <fullName evidence="2">HD domain-containing protein</fullName>
    </submittedName>
</protein>
<comment type="caution">
    <text evidence="2">The sequence shown here is derived from an EMBL/GenBank/DDBJ whole genome shotgun (WGS) entry which is preliminary data.</text>
</comment>
<gene>
    <name evidence="2" type="ORF">E4U82_05675</name>
</gene>
<dbReference type="RefSeq" id="WP_135109104.1">
    <property type="nucleotide sequence ID" value="NZ_SRHY01000004.1"/>
</dbReference>
<dbReference type="SMART" id="SM00471">
    <property type="entry name" value="HDc"/>
    <property type="match status" value="1"/>
</dbReference>
<dbReference type="Gene3D" id="1.20.58.1910">
    <property type="match status" value="1"/>
</dbReference>
<proteinExistence type="predicted"/>
<dbReference type="InterPro" id="IPR003607">
    <property type="entry name" value="HD/PDEase_dom"/>
</dbReference>
<accession>A0A4Y9AD81</accession>
<dbReference type="AlphaFoldDB" id="A0A4Y9AD81"/>
<feature type="domain" description="HD/PDEase" evidence="1">
    <location>
        <begin position="22"/>
        <end position="134"/>
    </location>
</feature>
<dbReference type="Pfam" id="PF01966">
    <property type="entry name" value="HD"/>
    <property type="match status" value="1"/>
</dbReference>
<dbReference type="CDD" id="cd00077">
    <property type="entry name" value="HDc"/>
    <property type="match status" value="1"/>
</dbReference>
<name>A0A4Y9AD81_9BACI</name>
<dbReference type="PANTHER" id="PTHR33594">
    <property type="entry name" value="SUPERFAMILY HYDROLASE, PUTATIVE (AFU_ORTHOLOGUE AFUA_1G03035)-RELATED"/>
    <property type="match status" value="1"/>
</dbReference>
<dbReference type="PANTHER" id="PTHR33594:SF1">
    <property type="entry name" value="HD_PDEASE DOMAIN-CONTAINING PROTEIN"/>
    <property type="match status" value="1"/>
</dbReference>
<evidence type="ECO:0000313" key="2">
    <source>
        <dbReference type="EMBL" id="TFJ93849.1"/>
    </source>
</evidence>
<dbReference type="SUPFAM" id="SSF109604">
    <property type="entry name" value="HD-domain/PDEase-like"/>
    <property type="match status" value="1"/>
</dbReference>
<dbReference type="EMBL" id="SRHY01000004">
    <property type="protein sequence ID" value="TFJ93849.1"/>
    <property type="molecule type" value="Genomic_DNA"/>
</dbReference>
<keyword evidence="3" id="KW-1185">Reference proteome</keyword>
<dbReference type="OrthoDB" id="9797344at2"/>
<dbReference type="Gene3D" id="1.10.472.50">
    <property type="entry name" value="HD-domain/PDEase-like"/>
    <property type="match status" value="1"/>
</dbReference>